<feature type="transmembrane region" description="Helical" evidence="1">
    <location>
        <begin position="112"/>
        <end position="133"/>
    </location>
</feature>
<dbReference type="OrthoDB" id="182994at2"/>
<dbReference type="RefSeq" id="WP_077754182.1">
    <property type="nucleotide sequence ID" value="NZ_CP014782.1"/>
</dbReference>
<evidence type="ECO:0008006" key="4">
    <source>
        <dbReference type="Google" id="ProtNLM"/>
    </source>
</evidence>
<feature type="transmembrane region" description="Helical" evidence="1">
    <location>
        <begin position="86"/>
        <end position="106"/>
    </location>
</feature>
<name>A0A1S6HUS9_9GAMM</name>
<feature type="transmembrane region" description="Helical" evidence="1">
    <location>
        <begin position="326"/>
        <end position="346"/>
    </location>
</feature>
<feature type="transmembrane region" description="Helical" evidence="1">
    <location>
        <begin position="54"/>
        <end position="74"/>
    </location>
</feature>
<evidence type="ECO:0000256" key="1">
    <source>
        <dbReference type="SAM" id="Phobius"/>
    </source>
</evidence>
<feature type="transmembrane region" description="Helical" evidence="1">
    <location>
        <begin position="220"/>
        <end position="240"/>
    </location>
</feature>
<feature type="transmembrane region" description="Helical" evidence="1">
    <location>
        <begin position="300"/>
        <end position="320"/>
    </location>
</feature>
<dbReference type="EMBL" id="CP014782">
    <property type="protein sequence ID" value="AQS39239.1"/>
    <property type="molecule type" value="Genomic_DNA"/>
</dbReference>
<feature type="transmembrane region" description="Helical" evidence="1">
    <location>
        <begin position="12"/>
        <end position="34"/>
    </location>
</feature>
<keyword evidence="1" id="KW-0472">Membrane</keyword>
<feature type="transmembrane region" description="Helical" evidence="1">
    <location>
        <begin position="266"/>
        <end position="288"/>
    </location>
</feature>
<dbReference type="AlphaFoldDB" id="A0A1S6HUS9"/>
<dbReference type="STRING" id="225848.Sps_04133"/>
<keyword evidence="1" id="KW-0812">Transmembrane</keyword>
<accession>A0A1S6HUS9</accession>
<dbReference type="KEGG" id="spsw:Sps_04133"/>
<feature type="transmembrane region" description="Helical" evidence="1">
    <location>
        <begin position="140"/>
        <end position="157"/>
    </location>
</feature>
<dbReference type="InterPro" id="IPR043745">
    <property type="entry name" value="DUF5690"/>
</dbReference>
<organism evidence="2 3">
    <name type="scientific">Shewanella psychrophila</name>
    <dbReference type="NCBI Taxonomy" id="225848"/>
    <lineage>
        <taxon>Bacteria</taxon>
        <taxon>Pseudomonadati</taxon>
        <taxon>Pseudomonadota</taxon>
        <taxon>Gammaproteobacteria</taxon>
        <taxon>Alteromonadales</taxon>
        <taxon>Shewanellaceae</taxon>
        <taxon>Shewanella</taxon>
    </lineage>
</organism>
<sequence>MFKLTEKLHQSQFWLIVYASSAAFMTYFCMYAFRKPFTAATYETVTGWDFQIDFKVALVLAQVFGYLLSKIIGIKVVSEMKASQRAYCIFALVMFAQLALIIFPLVPAPYNLILLFLNGLPLGMIWGLVFSYLEGRRVSEILGAALSVTFIVASGWVRTIGKWLIVDMGVPELWMPAFTGGIFILPLLVSVVALSQLPPPSAADIAQRQKRLPMNGKERWRFFCSFAPGITFLVLSFMMLTGLRDFRDNFEAEIWTALGYGQEANIFAYTGIRIAFIVLLALGAMVLIKNNVKAFYANHLVILLGICLFGLSTLMFEAGMIQGKTWMVALGAGVYIAYIPYNCFLFDRMISALGVSANAGFLIYISDSAGYLGSVGILLYRTFGSPELSWLTFFIDTTYLVAIVAGTLVLGSLAYFSGLLRGQCTVPEPIKTG</sequence>
<proteinExistence type="predicted"/>
<feature type="transmembrane region" description="Helical" evidence="1">
    <location>
        <begin position="399"/>
        <end position="420"/>
    </location>
</feature>
<feature type="transmembrane region" description="Helical" evidence="1">
    <location>
        <begin position="177"/>
        <end position="199"/>
    </location>
</feature>
<feature type="transmembrane region" description="Helical" evidence="1">
    <location>
        <begin position="358"/>
        <end position="379"/>
    </location>
</feature>
<evidence type="ECO:0000313" key="3">
    <source>
        <dbReference type="Proteomes" id="UP000189545"/>
    </source>
</evidence>
<dbReference type="Pfam" id="PF18943">
    <property type="entry name" value="DUF5690"/>
    <property type="match status" value="1"/>
</dbReference>
<evidence type="ECO:0000313" key="2">
    <source>
        <dbReference type="EMBL" id="AQS39239.1"/>
    </source>
</evidence>
<dbReference type="Proteomes" id="UP000189545">
    <property type="component" value="Chromosome"/>
</dbReference>
<reference evidence="2 3" key="1">
    <citation type="submission" date="2016-03" db="EMBL/GenBank/DDBJ databases">
        <title>Complete genome sequence of Shewanella psychrophila WP2, a deep sea bacterium isolated from west Pacific sediment.</title>
        <authorList>
            <person name="Xu G."/>
            <person name="Jian H."/>
        </authorList>
    </citation>
    <scope>NUCLEOTIDE SEQUENCE [LARGE SCALE GENOMIC DNA]</scope>
    <source>
        <strain evidence="2 3">WP2</strain>
    </source>
</reference>
<keyword evidence="3" id="KW-1185">Reference proteome</keyword>
<protein>
    <recommendedName>
        <fullName evidence="4">Major Facilitator Superfamily transporter</fullName>
    </recommendedName>
</protein>
<keyword evidence="1" id="KW-1133">Transmembrane helix</keyword>
<gene>
    <name evidence="2" type="ORF">Sps_04133</name>
</gene>